<dbReference type="InterPro" id="IPR003508">
    <property type="entry name" value="CIDE-N_dom"/>
</dbReference>
<dbReference type="PANTHER" id="PTHR13067:SF2">
    <property type="entry name" value="CASPASE-ACTIVATED DNASE"/>
    <property type="match status" value="1"/>
</dbReference>
<dbReference type="PANTHER" id="PTHR13067">
    <property type="entry name" value="CASPASE-ACTIVATED DNASE"/>
    <property type="match status" value="1"/>
</dbReference>
<keyword evidence="1 2" id="KW-0053">Apoptosis</keyword>
<dbReference type="InterPro" id="IPR039729">
    <property type="entry name" value="DFF40"/>
</dbReference>
<keyword evidence="5" id="KW-1185">Reference proteome</keyword>
<dbReference type="GO" id="GO:0006309">
    <property type="term" value="P:apoptotic DNA fragmentation"/>
    <property type="evidence" value="ECO:0007669"/>
    <property type="project" value="InterPro"/>
</dbReference>
<feature type="domain" description="CIDE-N" evidence="3">
    <location>
        <begin position="3"/>
        <end position="83"/>
    </location>
</feature>
<dbReference type="Gene3D" id="3.10.20.10">
    <property type="match status" value="1"/>
</dbReference>
<dbReference type="GO" id="GO:0016787">
    <property type="term" value="F:hydrolase activity"/>
    <property type="evidence" value="ECO:0007669"/>
    <property type="project" value="InterPro"/>
</dbReference>
<dbReference type="SUPFAM" id="SSF54060">
    <property type="entry name" value="His-Me finger endonucleases"/>
    <property type="match status" value="1"/>
</dbReference>
<organism evidence="4 5">
    <name type="scientific">Hypsibius exemplaris</name>
    <name type="common">Freshwater tardigrade</name>
    <dbReference type="NCBI Taxonomy" id="2072580"/>
    <lineage>
        <taxon>Eukaryota</taxon>
        <taxon>Metazoa</taxon>
        <taxon>Ecdysozoa</taxon>
        <taxon>Tardigrada</taxon>
        <taxon>Eutardigrada</taxon>
        <taxon>Parachela</taxon>
        <taxon>Hypsibioidea</taxon>
        <taxon>Hypsibiidae</taxon>
        <taxon>Hypsibius</taxon>
    </lineage>
</organism>
<gene>
    <name evidence="4" type="ORF">BV898_16873</name>
</gene>
<evidence type="ECO:0000313" key="5">
    <source>
        <dbReference type="Proteomes" id="UP000192578"/>
    </source>
</evidence>
<evidence type="ECO:0000256" key="1">
    <source>
        <dbReference type="ARBA" id="ARBA00022703"/>
    </source>
</evidence>
<dbReference type="OrthoDB" id="9943677at2759"/>
<protein>
    <submittedName>
        <fullName evidence="4">DNAation factor subunit beta</fullName>
    </submittedName>
</protein>
<dbReference type="AlphaFoldDB" id="A0A9X6RM91"/>
<dbReference type="SUPFAM" id="SSF54277">
    <property type="entry name" value="CAD &amp; PB1 domains"/>
    <property type="match status" value="1"/>
</dbReference>
<dbReference type="GO" id="GO:0005737">
    <property type="term" value="C:cytoplasm"/>
    <property type="evidence" value="ECO:0007669"/>
    <property type="project" value="InterPro"/>
</dbReference>
<evidence type="ECO:0000256" key="2">
    <source>
        <dbReference type="PROSITE-ProRule" id="PRU00447"/>
    </source>
</evidence>
<dbReference type="Pfam" id="PF09230">
    <property type="entry name" value="DFF40"/>
    <property type="match status" value="1"/>
</dbReference>
<comment type="caution">
    <text evidence="4">The sequence shown here is derived from an EMBL/GenBank/DDBJ whole genome shotgun (WGS) entry which is preliminary data.</text>
</comment>
<dbReference type="InterPro" id="IPR015311">
    <property type="entry name" value="DFF40_C"/>
</dbReference>
<proteinExistence type="predicted"/>
<accession>A0A9X6RM91</accession>
<dbReference type="InterPro" id="IPR044925">
    <property type="entry name" value="His-Me_finger_sf"/>
</dbReference>
<evidence type="ECO:0000259" key="3">
    <source>
        <dbReference type="PROSITE" id="PS51135"/>
    </source>
</evidence>
<dbReference type="GO" id="GO:0005634">
    <property type="term" value="C:nucleus"/>
    <property type="evidence" value="ECO:0007669"/>
    <property type="project" value="InterPro"/>
</dbReference>
<dbReference type="PROSITE" id="PS51135">
    <property type="entry name" value="CIDE_N"/>
    <property type="match status" value="1"/>
</dbReference>
<evidence type="ECO:0000313" key="4">
    <source>
        <dbReference type="EMBL" id="OWA52416.1"/>
    </source>
</evidence>
<dbReference type="Pfam" id="PF02017">
    <property type="entry name" value="CIDE-N"/>
    <property type="match status" value="1"/>
</dbReference>
<name>A0A9X6RM91_HYPEX</name>
<sequence>MGKKEPYIVMNCTRTMKRLANASSFTTLLTNACSVLELRVDPVTVRVFMDHAGAEVTRQSWTFSRFRRFAMFVILRPGEEWLPTPPMHLNAQLQRGVDRSHLESIEEDDEWFVGLADKFTLKNQFLSWNSTSRIRGYLRNLRQAINKQVRDPFIRKRVFGPLLHKFKVKLRENGYHGCYFDRLSLRAICNEEGVFPCEGKYYLAMCDEDHPVKPAANRHSRKLFEKFEYDHQVPQCVLQDAFIQASQNVPRGMVLNWEYFYSMFFTRANVRLVNGIFCHEKGARPTIKLDEKSFFTDRKLEVFPESQPSPSMVLELSEEIIRVARAALPSLAEEKGQKERESLLKFNAETIYEAEINAPKLYFFGFR</sequence>
<reference evidence="5" key="1">
    <citation type="submission" date="2017-01" db="EMBL/GenBank/DDBJ databases">
        <title>Comparative genomics of anhydrobiosis in the tardigrade Hypsibius dujardini.</title>
        <authorList>
            <person name="Yoshida Y."/>
            <person name="Koutsovoulos G."/>
            <person name="Laetsch D."/>
            <person name="Stevens L."/>
            <person name="Kumar S."/>
            <person name="Horikawa D."/>
            <person name="Ishino K."/>
            <person name="Komine S."/>
            <person name="Tomita M."/>
            <person name="Blaxter M."/>
            <person name="Arakawa K."/>
        </authorList>
    </citation>
    <scope>NUCLEOTIDE SEQUENCE [LARGE SCALE GENOMIC DNA]</scope>
    <source>
        <strain evidence="5">Z151</strain>
    </source>
</reference>
<dbReference type="GO" id="GO:0004520">
    <property type="term" value="F:DNA endonuclease activity"/>
    <property type="evidence" value="ECO:0007669"/>
    <property type="project" value="InterPro"/>
</dbReference>
<dbReference type="Proteomes" id="UP000192578">
    <property type="component" value="Unassembled WGS sequence"/>
</dbReference>
<dbReference type="EMBL" id="MTYJ01000267">
    <property type="protein sequence ID" value="OWA52416.1"/>
    <property type="molecule type" value="Genomic_DNA"/>
</dbReference>